<keyword evidence="1" id="KW-0472">Membrane</keyword>
<evidence type="ECO:0000313" key="3">
    <source>
        <dbReference type="Proteomes" id="UP000075374"/>
    </source>
</evidence>
<dbReference type="RefSeq" id="WP_156473375.1">
    <property type="nucleotide sequence ID" value="NZ_LTBB01000005.1"/>
</dbReference>
<sequence>MYKFLTLNFHYAAISFAVEALIAQPVTRMVMLKMHEIKDKKSILEQ</sequence>
<comment type="caution">
    <text evidence="2">The sequence shown here is derived from an EMBL/GenBank/DDBJ whole genome shotgun (WGS) entry which is preliminary data.</text>
</comment>
<name>A0A151ANH7_9CLOT</name>
<gene>
    <name evidence="2" type="ORF">CLCOL_13060</name>
</gene>
<keyword evidence="3" id="KW-1185">Reference proteome</keyword>
<accession>A0A151ANH7</accession>
<reference evidence="2 3" key="1">
    <citation type="submission" date="2016-02" db="EMBL/GenBank/DDBJ databases">
        <title>Genome sequence of Clostridium colicanis DSM 13634.</title>
        <authorList>
            <person name="Poehlein A."/>
            <person name="Daniel R."/>
        </authorList>
    </citation>
    <scope>NUCLEOTIDE SEQUENCE [LARGE SCALE GENOMIC DNA]</scope>
    <source>
        <strain evidence="2 3">DSM 13634</strain>
    </source>
</reference>
<proteinExistence type="predicted"/>
<evidence type="ECO:0000313" key="2">
    <source>
        <dbReference type="EMBL" id="KYH29169.1"/>
    </source>
</evidence>
<organism evidence="2 3">
    <name type="scientific">Clostridium colicanis DSM 13634</name>
    <dbReference type="NCBI Taxonomy" id="1121305"/>
    <lineage>
        <taxon>Bacteria</taxon>
        <taxon>Bacillati</taxon>
        <taxon>Bacillota</taxon>
        <taxon>Clostridia</taxon>
        <taxon>Eubacteriales</taxon>
        <taxon>Clostridiaceae</taxon>
        <taxon>Clostridium</taxon>
    </lineage>
</organism>
<evidence type="ECO:0000256" key="1">
    <source>
        <dbReference type="SAM" id="Phobius"/>
    </source>
</evidence>
<dbReference type="Proteomes" id="UP000075374">
    <property type="component" value="Unassembled WGS sequence"/>
</dbReference>
<keyword evidence="1" id="KW-0812">Transmembrane</keyword>
<protein>
    <submittedName>
        <fullName evidence="2">Uncharacterized protein</fullName>
    </submittedName>
</protein>
<dbReference type="STRING" id="1121305.CLCOL_13060"/>
<dbReference type="AlphaFoldDB" id="A0A151ANH7"/>
<feature type="transmembrane region" description="Helical" evidence="1">
    <location>
        <begin position="12"/>
        <end position="31"/>
    </location>
</feature>
<keyword evidence="1" id="KW-1133">Transmembrane helix</keyword>
<dbReference type="PATRIC" id="fig|1121305.3.peg.1308"/>
<dbReference type="EMBL" id="LTBB01000005">
    <property type="protein sequence ID" value="KYH29169.1"/>
    <property type="molecule type" value="Genomic_DNA"/>
</dbReference>